<sequence length="1029" mass="114298">MAVSECLLKSSLTSLTLIQEESIKALTAVARTAAQDFVTEFEAFPLSIIGRASNIQQKYEKILLLFGKCYKGYAHGNAVSEEDISVLERDINHFMENRLYYSDKDAIYSSDMLGNNTQLVKPGDGKPVTGMAVDADYIYWAHLKRTGDVIRLSKSSRNQTVLVDGLNYPLDIFLSTASPPNVTNACSSSNGGCRELCLAHPGGRTCACRDSWELQEDGLSCCPSGYTTYGGACFKAYNQDKTYSQAREVCAADGALLAMPKDKDVDNFVRELKNAVNKISHFWFGLNDGNSDGEWVWEDGTPHDISTDWNPWQPGEPNGNEGENCANYYGSGWNDAPCSSAYKFICQLNEAISCSLGHFRCGHGLACILSWKRCDGIADCTDGSDEEGCVCKPIPEDFEIDSRLTILPNRLGQTTFEEIQNSSVVELLNSSYSIAGKYHPEMRTFISTVIFPQCNVSEESKTRCSSLPDAGNITSCMGTRLVPCRSWCEEVLNTADDRIKNQLPQCSVFPSSVYNCWNPNSAKKEREVCYHGVGINYRGTWSKTTSGADCVQWSAARAGYYRTEFPWANLENNYCRNPTGMERPFCLTADGNQEECDVIPCDTEVCWDRGPPNYGKGTPSKRFYYVGEKVTYSCNEGYTLKSGYTKDVRCIEGGNWQYDKPSCSVNHKQRLQEDLLEIPSASLSPENVTINFTGSVVKLVVLDEKKEQLTASVVINFTWQDSRLSWDPKYYDNVTTLNVHGDKIWTPTLTLKINADPVYKGLQKDVPVRVSSGGLVEWSVETLTTTVCDADPFFFPADKMKCDICFSATTAVAQSIECQVEMSAVDMGITQCNSYSTATPEGEWYRKDKIFAKHNREACLTVHLSRIPLFHIATTVGPCIILVVLMNITFVMPLDRGDRIAFGVTILLSMVVSLVFVTNVLPVKGALPLFATLIILWMGLMGLFLFFTLAIIFIHDRQGSLSPRAKIIFLRYISKMLLLGDLTKEKRTGDGEAGLPHQSDIEITNHSFQNDDDMAAVDEGKRCGVGYNL</sequence>
<evidence type="ECO:0000259" key="15">
    <source>
        <dbReference type="PROSITE" id="PS50041"/>
    </source>
</evidence>
<dbReference type="CDD" id="cd00108">
    <property type="entry name" value="KR"/>
    <property type="match status" value="1"/>
</dbReference>
<keyword evidence="4" id="KW-0597">Phosphoprotein</keyword>
<evidence type="ECO:0000256" key="7">
    <source>
        <dbReference type="ARBA" id="ARBA00022741"/>
    </source>
</evidence>
<dbReference type="Proteomes" id="UP000515135">
    <property type="component" value="Unplaced"/>
</dbReference>
<dbReference type="InterPro" id="IPR018378">
    <property type="entry name" value="C-type_lectin_CS"/>
</dbReference>
<dbReference type="InterPro" id="IPR035976">
    <property type="entry name" value="Sushi/SCR/CCP_sf"/>
</dbReference>
<keyword evidence="7" id="KW-0547">Nucleotide-binding</keyword>
<dbReference type="GO" id="GO:0005230">
    <property type="term" value="F:extracellular ligand-gated monoatomic ion channel activity"/>
    <property type="evidence" value="ECO:0007669"/>
    <property type="project" value="InterPro"/>
</dbReference>
<dbReference type="Gene3D" id="2.120.10.30">
    <property type="entry name" value="TolB, C-terminal domain"/>
    <property type="match status" value="1"/>
</dbReference>
<evidence type="ECO:0000256" key="12">
    <source>
        <dbReference type="PROSITE-ProRule" id="PRU00302"/>
    </source>
</evidence>
<keyword evidence="13" id="KW-0812">Transmembrane</keyword>
<keyword evidence="5 10" id="KW-0420">Kringle</keyword>
<dbReference type="GeneID" id="109464013"/>
<dbReference type="Gene3D" id="4.10.400.10">
    <property type="entry name" value="Low-density Lipoprotein Receptor"/>
    <property type="match status" value="1"/>
</dbReference>
<dbReference type="SMART" id="SM00032">
    <property type="entry name" value="CCP"/>
    <property type="match status" value="1"/>
</dbReference>
<protein>
    <submittedName>
        <fullName evidence="19">Uncharacterized protein LOC109464013</fullName>
    </submittedName>
</protein>
<dbReference type="RefSeq" id="XP_019616491.1">
    <property type="nucleotide sequence ID" value="XM_019760932.1"/>
</dbReference>
<evidence type="ECO:0000256" key="1">
    <source>
        <dbReference type="ARBA" id="ARBA00004141"/>
    </source>
</evidence>
<dbReference type="SMART" id="SM00192">
    <property type="entry name" value="LDLa"/>
    <property type="match status" value="1"/>
</dbReference>
<dbReference type="InterPro" id="IPR000001">
    <property type="entry name" value="Kringle"/>
</dbReference>
<dbReference type="GO" id="GO:0005886">
    <property type="term" value="C:plasma membrane"/>
    <property type="evidence" value="ECO:0007669"/>
    <property type="project" value="UniProtKB-SubCell"/>
</dbReference>
<evidence type="ECO:0000256" key="6">
    <source>
        <dbReference type="ARBA" id="ARBA00022729"/>
    </source>
</evidence>
<feature type="domain" description="C-type lectin" evidence="15">
    <location>
        <begin position="229"/>
        <end position="347"/>
    </location>
</feature>
<dbReference type="SUPFAM" id="SSF63712">
    <property type="entry name" value="Nicotinic receptor ligand binding domain-like"/>
    <property type="match status" value="1"/>
</dbReference>
<keyword evidence="8" id="KW-0067">ATP-binding</keyword>
<dbReference type="KEGG" id="bbel:109464013"/>
<dbReference type="InterPro" id="IPR036055">
    <property type="entry name" value="LDL_receptor-like_sf"/>
</dbReference>
<dbReference type="PROSITE" id="PS50068">
    <property type="entry name" value="LDLRA_2"/>
    <property type="match status" value="1"/>
</dbReference>
<evidence type="ECO:0000256" key="8">
    <source>
        <dbReference type="ARBA" id="ARBA00022840"/>
    </source>
</evidence>
<dbReference type="CDD" id="cd00037">
    <property type="entry name" value="CLECT"/>
    <property type="match status" value="1"/>
</dbReference>
<evidence type="ECO:0000313" key="18">
    <source>
        <dbReference type="Proteomes" id="UP000515135"/>
    </source>
</evidence>
<dbReference type="CDD" id="cd00033">
    <property type="entry name" value="CCP"/>
    <property type="match status" value="1"/>
</dbReference>
<dbReference type="PRINTS" id="PR00018">
    <property type="entry name" value="KRINGLE"/>
</dbReference>
<evidence type="ECO:0000259" key="17">
    <source>
        <dbReference type="PROSITE" id="PS50923"/>
    </source>
</evidence>
<dbReference type="Pfam" id="PF02932">
    <property type="entry name" value="Neur_chan_memb"/>
    <property type="match status" value="1"/>
</dbReference>
<dbReference type="Pfam" id="PF00057">
    <property type="entry name" value="Ldl_recept_a"/>
    <property type="match status" value="1"/>
</dbReference>
<dbReference type="PANTHER" id="PTHR46335:SF1">
    <property type="entry name" value="CUBILIN"/>
    <property type="match status" value="1"/>
</dbReference>
<evidence type="ECO:0000256" key="2">
    <source>
        <dbReference type="ARBA" id="ARBA00004162"/>
    </source>
</evidence>
<organism evidence="18 19">
    <name type="scientific">Branchiostoma belcheri</name>
    <name type="common">Amphioxus</name>
    <dbReference type="NCBI Taxonomy" id="7741"/>
    <lineage>
        <taxon>Eukaryota</taxon>
        <taxon>Metazoa</taxon>
        <taxon>Chordata</taxon>
        <taxon>Cephalochordata</taxon>
        <taxon>Leptocardii</taxon>
        <taxon>Amphioxiformes</taxon>
        <taxon>Branchiostomatidae</taxon>
        <taxon>Branchiostoma</taxon>
    </lineage>
</organism>
<dbReference type="SUPFAM" id="SSF63825">
    <property type="entry name" value="YWTD domain"/>
    <property type="match status" value="1"/>
</dbReference>
<keyword evidence="13" id="KW-1133">Transmembrane helix</keyword>
<dbReference type="SUPFAM" id="SSF57196">
    <property type="entry name" value="EGF/Laminin"/>
    <property type="match status" value="1"/>
</dbReference>
<feature type="transmembrane region" description="Helical" evidence="13">
    <location>
        <begin position="869"/>
        <end position="888"/>
    </location>
</feature>
<dbReference type="FunFam" id="2.40.20.10:FF:000037">
    <property type="entry name" value="Uncharacterized protein"/>
    <property type="match status" value="1"/>
</dbReference>
<reference evidence="19" key="1">
    <citation type="submission" date="2025-08" db="UniProtKB">
        <authorList>
            <consortium name="RefSeq"/>
        </authorList>
    </citation>
    <scope>IDENTIFICATION</scope>
    <source>
        <tissue evidence="19">Gonad</tissue>
    </source>
</reference>
<dbReference type="InterPro" id="IPR038050">
    <property type="entry name" value="Neuro_actylchol_rec"/>
</dbReference>
<dbReference type="CDD" id="cd07066">
    <property type="entry name" value="CRD_FZ"/>
    <property type="match status" value="1"/>
</dbReference>
<dbReference type="Pfam" id="PF00051">
    <property type="entry name" value="Kringle"/>
    <property type="match status" value="1"/>
</dbReference>
<dbReference type="InterPro" id="IPR006202">
    <property type="entry name" value="Neur_chan_lig-bd"/>
</dbReference>
<dbReference type="InterPro" id="IPR006029">
    <property type="entry name" value="Neurotrans-gated_channel_TM"/>
</dbReference>
<feature type="transmembrane region" description="Helical" evidence="13">
    <location>
        <begin position="927"/>
        <end position="954"/>
    </location>
</feature>
<dbReference type="CDD" id="cd00112">
    <property type="entry name" value="LDLa"/>
    <property type="match status" value="1"/>
</dbReference>
<evidence type="ECO:0000256" key="13">
    <source>
        <dbReference type="SAM" id="Phobius"/>
    </source>
</evidence>
<dbReference type="FunFam" id="2.70.170.10:FF:000064">
    <property type="entry name" value="Uncharacterized protein"/>
    <property type="match status" value="1"/>
</dbReference>
<dbReference type="FunFam" id="1.10.2000.10:FF:000030">
    <property type="entry name" value="Uncharacterized protein"/>
    <property type="match status" value="1"/>
</dbReference>
<dbReference type="InterPro" id="IPR001304">
    <property type="entry name" value="C-type_lectin-like"/>
</dbReference>
<dbReference type="Gene3D" id="1.20.58.390">
    <property type="entry name" value="Neurotransmitter-gated ion-channel transmembrane domain"/>
    <property type="match status" value="1"/>
</dbReference>
<evidence type="ECO:0000256" key="9">
    <source>
        <dbReference type="ARBA" id="ARBA00023157"/>
    </source>
</evidence>
<evidence type="ECO:0000256" key="4">
    <source>
        <dbReference type="ARBA" id="ARBA00022553"/>
    </source>
</evidence>
<evidence type="ECO:0000259" key="16">
    <source>
        <dbReference type="PROSITE" id="PS50070"/>
    </source>
</evidence>
<feature type="domain" description="Sushi" evidence="17">
    <location>
        <begin position="594"/>
        <end position="665"/>
    </location>
</feature>
<dbReference type="InterPro" id="IPR016186">
    <property type="entry name" value="C-type_lectin-like/link_sf"/>
</dbReference>
<feature type="transmembrane region" description="Helical" evidence="13">
    <location>
        <begin position="900"/>
        <end position="921"/>
    </location>
</feature>
<keyword evidence="9 11" id="KW-1015">Disulfide bond</keyword>
<evidence type="ECO:0000256" key="10">
    <source>
        <dbReference type="PROSITE-ProRule" id="PRU00121"/>
    </source>
</evidence>
<dbReference type="Gene3D" id="2.40.20.10">
    <property type="entry name" value="Plasminogen Kringle 4"/>
    <property type="match status" value="1"/>
</dbReference>
<dbReference type="Gene3D" id="2.10.70.10">
    <property type="entry name" value="Complement Module, domain 1"/>
    <property type="match status" value="1"/>
</dbReference>
<dbReference type="PROSITE" id="PS50041">
    <property type="entry name" value="C_TYPE_LECTIN_2"/>
    <property type="match status" value="1"/>
</dbReference>
<dbReference type="SUPFAM" id="SSF57424">
    <property type="entry name" value="LDL receptor-like module"/>
    <property type="match status" value="1"/>
</dbReference>
<dbReference type="Gene3D" id="2.70.170.10">
    <property type="entry name" value="Neurotransmitter-gated ion-channel ligand-binding domain"/>
    <property type="match status" value="1"/>
</dbReference>
<dbReference type="SUPFAM" id="SSF56436">
    <property type="entry name" value="C-type lectin-like"/>
    <property type="match status" value="1"/>
</dbReference>
<evidence type="ECO:0000256" key="5">
    <source>
        <dbReference type="ARBA" id="ARBA00022572"/>
    </source>
</evidence>
<gene>
    <name evidence="19" type="primary">LOC109464013</name>
</gene>
<dbReference type="InterPro" id="IPR013806">
    <property type="entry name" value="Kringle-like"/>
</dbReference>
<dbReference type="SUPFAM" id="SSF57535">
    <property type="entry name" value="Complement control module/SCR domain"/>
    <property type="match status" value="1"/>
</dbReference>
<dbReference type="PROSITE" id="PS50038">
    <property type="entry name" value="FZ"/>
    <property type="match status" value="1"/>
</dbReference>
<name>A0A6P4YHL5_BRABE</name>
<dbReference type="SUPFAM" id="SSF57440">
    <property type="entry name" value="Kringle-like"/>
    <property type="match status" value="1"/>
</dbReference>
<keyword evidence="13" id="KW-0472">Membrane</keyword>
<proteinExistence type="predicted"/>
<dbReference type="CDD" id="cd19051">
    <property type="entry name" value="LGIC_TM_cation"/>
    <property type="match status" value="1"/>
</dbReference>
<dbReference type="InterPro" id="IPR036734">
    <property type="entry name" value="Neur_chan_lig-bd_sf"/>
</dbReference>
<dbReference type="SMART" id="SM00034">
    <property type="entry name" value="CLECT"/>
    <property type="match status" value="1"/>
</dbReference>
<evidence type="ECO:0000256" key="3">
    <source>
        <dbReference type="ARBA" id="ARBA00004479"/>
    </source>
</evidence>
<dbReference type="InterPro" id="IPR011042">
    <property type="entry name" value="6-blade_b-propeller_TolB-like"/>
</dbReference>
<dbReference type="InterPro" id="IPR036719">
    <property type="entry name" value="Neuro-gated_channel_TM_sf"/>
</dbReference>
<dbReference type="CDD" id="cd18989">
    <property type="entry name" value="LGIC_ECD_cation"/>
    <property type="match status" value="1"/>
</dbReference>
<dbReference type="PANTHER" id="PTHR46335">
    <property type="entry name" value="CUBILIN"/>
    <property type="match status" value="1"/>
</dbReference>
<accession>A0A6P4YHL5</accession>
<feature type="disulfide bond" evidence="11">
    <location>
        <begin position="374"/>
        <end position="389"/>
    </location>
</feature>
<evidence type="ECO:0000256" key="11">
    <source>
        <dbReference type="PROSITE-ProRule" id="PRU00124"/>
    </source>
</evidence>
<keyword evidence="6" id="KW-0732">Signal</keyword>
<dbReference type="InterPro" id="IPR002172">
    <property type="entry name" value="LDrepeatLR_classA_rpt"/>
</dbReference>
<dbReference type="Pfam" id="PF00084">
    <property type="entry name" value="Sushi"/>
    <property type="match status" value="1"/>
</dbReference>
<dbReference type="InterPro" id="IPR038178">
    <property type="entry name" value="Kringle_sf"/>
</dbReference>
<dbReference type="PROSITE" id="PS50070">
    <property type="entry name" value="KRINGLE_2"/>
    <property type="match status" value="1"/>
</dbReference>
<keyword evidence="18" id="KW-1185">Reference proteome</keyword>
<comment type="caution">
    <text evidence="10">Lacks conserved residue(s) required for the propagation of feature annotation.</text>
</comment>
<dbReference type="PROSITE" id="PS50923">
    <property type="entry name" value="SUSHI"/>
    <property type="match status" value="1"/>
</dbReference>
<dbReference type="GO" id="GO:0005524">
    <property type="term" value="F:ATP binding"/>
    <property type="evidence" value="ECO:0007669"/>
    <property type="project" value="UniProtKB-KW"/>
</dbReference>
<dbReference type="InterPro" id="IPR000436">
    <property type="entry name" value="Sushi_SCR_CCP_dom"/>
</dbReference>
<dbReference type="InterPro" id="IPR016187">
    <property type="entry name" value="CTDL_fold"/>
</dbReference>
<dbReference type="SMART" id="SM00130">
    <property type="entry name" value="KR"/>
    <property type="match status" value="1"/>
</dbReference>
<dbReference type="Pfam" id="PF02931">
    <property type="entry name" value="Neur_chan_LBD"/>
    <property type="match status" value="1"/>
</dbReference>
<comment type="subcellular location">
    <subcellularLocation>
        <location evidence="2">Cell membrane</location>
        <topology evidence="2">Single-pass membrane protein</topology>
    </subcellularLocation>
    <subcellularLocation>
        <location evidence="1">Membrane</location>
        <topology evidence="1">Multi-pass membrane protein</topology>
    </subcellularLocation>
    <subcellularLocation>
        <location evidence="3">Membrane</location>
        <topology evidence="3">Single-pass type I membrane protein</topology>
    </subcellularLocation>
</comment>
<dbReference type="InterPro" id="IPR020067">
    <property type="entry name" value="Frizzled_dom"/>
</dbReference>
<dbReference type="PROSITE" id="PS00615">
    <property type="entry name" value="C_TYPE_LECTIN_1"/>
    <property type="match status" value="1"/>
</dbReference>
<feature type="domain" description="Kringle" evidence="16">
    <location>
        <begin position="528"/>
        <end position="601"/>
    </location>
</feature>
<dbReference type="Gene3D" id="3.10.100.10">
    <property type="entry name" value="Mannose-Binding Protein A, subunit A"/>
    <property type="match status" value="1"/>
</dbReference>
<keyword evidence="12" id="KW-0768">Sushi</keyword>
<dbReference type="SUPFAM" id="SSF90112">
    <property type="entry name" value="Neurotransmitter-gated ion-channel transmembrane pore"/>
    <property type="match status" value="1"/>
</dbReference>
<dbReference type="AlphaFoldDB" id="A0A6P4YHL5"/>
<dbReference type="Gene3D" id="1.10.2000.10">
    <property type="entry name" value="Frizzled cysteine-rich domain"/>
    <property type="match status" value="1"/>
</dbReference>
<evidence type="ECO:0000259" key="14">
    <source>
        <dbReference type="PROSITE" id="PS50038"/>
    </source>
</evidence>
<evidence type="ECO:0000313" key="19">
    <source>
        <dbReference type="RefSeq" id="XP_019616491.1"/>
    </source>
</evidence>
<dbReference type="InterPro" id="IPR036790">
    <property type="entry name" value="Frizzled_dom_sf"/>
</dbReference>
<dbReference type="Pfam" id="PF14670">
    <property type="entry name" value="FXa_inhibition"/>
    <property type="match status" value="1"/>
</dbReference>
<dbReference type="Pfam" id="PF00059">
    <property type="entry name" value="Lectin_C"/>
    <property type="match status" value="1"/>
</dbReference>
<feature type="domain" description="FZ" evidence="14">
    <location>
        <begin position="373"/>
        <end position="532"/>
    </location>
</feature>